<comment type="caution">
    <text evidence="1">The sequence shown here is derived from an EMBL/GenBank/DDBJ whole genome shotgun (WGS) entry which is preliminary data.</text>
</comment>
<sequence length="449" mass="48758">MADELLAAYDTQLRAWTPPALGPLGVVFEQDGPVVRAHFGTHGTVDHRDLPGAGLGALIRRQQEAFAASGEPVEWKVHAYDPPQLAEHLVAARFTPGWERHVLVAPIDSLPSAPFPLPVGQRVREVTFGEHPLLARVQAMAAASGPHRTTLAQSEADGDAIGWCRNLAVRELDGWALAAGWAILVDGTEFVSIGGMTLPEPAFLPGWRAWIDLRTRHPGDSRPPDGCRWRYVVAEATGDLRAMLLGVGFHDVTTVRSYHWSPPNPPARERPVVLVFDDPQGDEIWGRFASQWEFSAATQAHPRLVEPPESVAWHLAAIEEDEAGIAALESIVQRGLRATVRPGERVYALHPFVQGYHFDPRRTGGPGQPPTPRCAFPDRGDHRLFTTADLRLGTFGDPWGQSLCVFGGDLLAAVEADLTALLGTVLRRGGRPVGNIWSFGPDGHSVSGP</sequence>
<dbReference type="EMBL" id="QGTA01000117">
    <property type="protein sequence ID" value="RQW96059.1"/>
    <property type="molecule type" value="Genomic_DNA"/>
</dbReference>
<dbReference type="Pfam" id="PF10898">
    <property type="entry name" value="DUF2716"/>
    <property type="match status" value="1"/>
</dbReference>
<dbReference type="InterPro" id="IPR020323">
    <property type="entry name" value="DUF2716"/>
</dbReference>
<gene>
    <name evidence="1" type="ORF">DLJ60_05645</name>
</gene>
<dbReference type="Proteomes" id="UP000274694">
    <property type="component" value="Unassembled WGS sequence"/>
</dbReference>
<evidence type="ECO:0000313" key="2">
    <source>
        <dbReference type="Proteomes" id="UP000274694"/>
    </source>
</evidence>
<evidence type="ECO:0008006" key="3">
    <source>
        <dbReference type="Google" id="ProtNLM"/>
    </source>
</evidence>
<dbReference type="RefSeq" id="WP_124778799.1">
    <property type="nucleotide sequence ID" value="NZ_QGTA01000117.1"/>
</dbReference>
<evidence type="ECO:0000313" key="1">
    <source>
        <dbReference type="EMBL" id="RQW96059.1"/>
    </source>
</evidence>
<reference evidence="1 2" key="1">
    <citation type="submission" date="2018-05" db="EMBL/GenBank/DDBJ databases">
        <title>Micromonospora from Atacama Desert.</title>
        <authorList>
            <person name="Carro L."/>
            <person name="Goodfellow M."/>
            <person name="Klenk H.-P."/>
        </authorList>
    </citation>
    <scope>NUCLEOTIDE SEQUENCE [LARGE SCALE GENOMIC DNA]</scope>
    <source>
        <strain evidence="1 2">LB41</strain>
    </source>
</reference>
<proteinExistence type="predicted"/>
<dbReference type="Gene3D" id="3.40.630.30">
    <property type="match status" value="1"/>
</dbReference>
<accession>A0ABX9Y843</accession>
<organism evidence="1 2">
    <name type="scientific">Micromonospora chalcea</name>
    <dbReference type="NCBI Taxonomy" id="1874"/>
    <lineage>
        <taxon>Bacteria</taxon>
        <taxon>Bacillati</taxon>
        <taxon>Actinomycetota</taxon>
        <taxon>Actinomycetes</taxon>
        <taxon>Micromonosporales</taxon>
        <taxon>Micromonosporaceae</taxon>
        <taxon>Micromonospora</taxon>
    </lineage>
</organism>
<protein>
    <recommendedName>
        <fullName evidence="3">DUF2716 domain-containing protein</fullName>
    </recommendedName>
</protein>
<keyword evidence="2" id="KW-1185">Reference proteome</keyword>
<name>A0ABX9Y843_MICCH</name>